<keyword evidence="11" id="KW-0997">Cell inner membrane</keyword>
<evidence type="ECO:0000256" key="8">
    <source>
        <dbReference type="ARBA" id="ARBA00022989"/>
    </source>
</evidence>
<dbReference type="GO" id="GO:0042121">
    <property type="term" value="P:alginic acid biosynthetic process"/>
    <property type="evidence" value="ECO:0007669"/>
    <property type="project" value="UniProtKB-UniRule"/>
</dbReference>
<dbReference type="EC" id="2.3.1.-" evidence="11"/>
<keyword evidence="5 11" id="KW-0808">Transferase</keyword>
<reference evidence="13 14" key="1">
    <citation type="submission" date="2013-12" db="EMBL/GenBank/DDBJ databases">
        <authorList>
            <person name="Formusa P.A."/>
            <person name="Habash M."/>
            <person name="Lee H."/>
            <person name="Trevors J.T."/>
        </authorList>
    </citation>
    <scope>NUCLEOTIDE SEQUENCE [LARGE SCALE GENOMIC DNA]</scope>
    <source>
        <strain evidence="13 14">PD30</strain>
    </source>
</reference>
<feature type="transmembrane region" description="Helical" evidence="12">
    <location>
        <begin position="362"/>
        <end position="381"/>
    </location>
</feature>
<gene>
    <name evidence="13" type="ORF">V466_26070</name>
</gene>
<feature type="transmembrane region" description="Helical" evidence="12">
    <location>
        <begin position="111"/>
        <end position="127"/>
    </location>
</feature>
<dbReference type="AlphaFoldDB" id="A0A059KWG4"/>
<dbReference type="UniPathway" id="UPA00286"/>
<dbReference type="Pfam" id="PF03062">
    <property type="entry name" value="MBOAT"/>
    <property type="match status" value="1"/>
</dbReference>
<feature type="transmembrane region" description="Helical" evidence="12">
    <location>
        <begin position="37"/>
        <end position="61"/>
    </location>
</feature>
<feature type="transmembrane region" description="Helical" evidence="12">
    <location>
        <begin position="235"/>
        <end position="259"/>
    </location>
</feature>
<name>A0A059KWG4_9PSED</name>
<dbReference type="InterPro" id="IPR004299">
    <property type="entry name" value="MBOAT_fam"/>
</dbReference>
<feature type="transmembrane region" description="Helical" evidence="12">
    <location>
        <begin position="147"/>
        <end position="169"/>
    </location>
</feature>
<evidence type="ECO:0000256" key="3">
    <source>
        <dbReference type="ARBA" id="ARBA00010323"/>
    </source>
</evidence>
<comment type="subcellular location">
    <subcellularLocation>
        <location evidence="1">Cell inner membrane</location>
        <topology evidence="1">Multi-pass membrane protein</topology>
    </subcellularLocation>
</comment>
<feature type="transmembrane region" description="Helical" evidence="12">
    <location>
        <begin position="436"/>
        <end position="456"/>
    </location>
</feature>
<evidence type="ECO:0000313" key="13">
    <source>
        <dbReference type="EMBL" id="KDD66084.1"/>
    </source>
</evidence>
<evidence type="ECO:0000256" key="1">
    <source>
        <dbReference type="ARBA" id="ARBA00004429"/>
    </source>
</evidence>
<dbReference type="GO" id="GO:0016746">
    <property type="term" value="F:acyltransferase activity"/>
    <property type="evidence" value="ECO:0007669"/>
    <property type="project" value="UniProtKB-KW"/>
</dbReference>
<keyword evidence="10 11" id="KW-0012">Acyltransferase</keyword>
<keyword evidence="8 12" id="KW-1133">Transmembrane helix</keyword>
<keyword evidence="6 11" id="KW-0812">Transmembrane</keyword>
<feature type="transmembrane region" description="Helical" evidence="12">
    <location>
        <begin position="309"/>
        <end position="333"/>
    </location>
</feature>
<dbReference type="EMBL" id="AZQQ01000101">
    <property type="protein sequence ID" value="KDD66084.1"/>
    <property type="molecule type" value="Genomic_DNA"/>
</dbReference>
<protein>
    <recommendedName>
        <fullName evidence="11">Probable alginate O-acetylase</fullName>
        <ecNumber evidence="11">2.3.1.-</ecNumber>
    </recommendedName>
</protein>
<evidence type="ECO:0000256" key="5">
    <source>
        <dbReference type="ARBA" id="ARBA00022679"/>
    </source>
</evidence>
<comment type="caution">
    <text evidence="13">The sequence shown here is derived from an EMBL/GenBank/DDBJ whole genome shotgun (WGS) entry which is preliminary data.</text>
</comment>
<keyword evidence="4 11" id="KW-1003">Cell membrane</keyword>
<keyword evidence="9 11" id="KW-0472">Membrane</keyword>
<feature type="transmembrane region" description="Helical" evidence="12">
    <location>
        <begin position="73"/>
        <end position="90"/>
    </location>
</feature>
<evidence type="ECO:0000256" key="10">
    <source>
        <dbReference type="ARBA" id="ARBA00023315"/>
    </source>
</evidence>
<keyword evidence="7 11" id="KW-0016">Alginate biosynthesis</keyword>
<dbReference type="InterPro" id="IPR028362">
    <property type="entry name" value="AlgI"/>
</dbReference>
<dbReference type="PIRSF" id="PIRSF500217">
    <property type="entry name" value="AlgI"/>
    <property type="match status" value="1"/>
</dbReference>
<organism evidence="13 14">
    <name type="scientific">Pseudomonas mandelii PD30</name>
    <dbReference type="NCBI Taxonomy" id="1419583"/>
    <lineage>
        <taxon>Bacteria</taxon>
        <taxon>Pseudomonadati</taxon>
        <taxon>Pseudomonadota</taxon>
        <taxon>Gammaproteobacteria</taxon>
        <taxon>Pseudomonadales</taxon>
        <taxon>Pseudomonadaceae</taxon>
        <taxon>Pseudomonas</taxon>
    </lineage>
</organism>
<dbReference type="PANTHER" id="PTHR13285">
    <property type="entry name" value="ACYLTRANSFERASE"/>
    <property type="match status" value="1"/>
</dbReference>
<dbReference type="GO" id="GO:0005886">
    <property type="term" value="C:plasma membrane"/>
    <property type="evidence" value="ECO:0007669"/>
    <property type="project" value="UniProtKB-SubCell"/>
</dbReference>
<dbReference type="eggNOG" id="COG1696">
    <property type="taxonomic scope" value="Bacteria"/>
</dbReference>
<comment type="similarity">
    <text evidence="3 11">Belongs to the membrane-bound acyltransferase family.</text>
</comment>
<sequence>MLFNSIEYVILLVITLGGYWLCPSLKLRQWVVLLSSVYFYMSWSNAFGFMLLVVIAANWLLASKISKTKHRPWLVFACVLNLALLCYFKYMNFFLENLEYAARLKDPDFEIGLLNVILPLGISFYIFELISYQVDVYQGKIEHEKNIVVFGIFVLFFPHLIAGPICRAGQFMPQIHILQKFDGARFYNGIYYFIAGLALKCGIADGLATFVNVIFKSPGSYSGLDNLMAVLGFGVQILCDFWGYSLMALGAALLFGYVLPYNFNNPYGSLSIKDFWRRWHITLSNWLRDYLYIALGGSRTGAEWKTQRNLLLTMLLGGLWHGASWNFIIWGGLHGSALVTNRWFDNAKLPATIRSILRCPPVAWLLTMLVVFLAWIFFRAASFSDAILIIGRIVTPIEGWSVTKLAPLFFELLVIYLPLQWLVHKTTYQFDVTNSTAWRAALGFATLMIFTCIYYVDGNDFIYFQF</sequence>
<dbReference type="PIRSF" id="PIRSF016636">
    <property type="entry name" value="AlgI_DltB"/>
    <property type="match status" value="1"/>
</dbReference>
<dbReference type="PANTHER" id="PTHR13285:SF23">
    <property type="entry name" value="TEICHOIC ACID D-ALANYLTRANSFERASE"/>
    <property type="match status" value="1"/>
</dbReference>
<evidence type="ECO:0000313" key="14">
    <source>
        <dbReference type="Proteomes" id="UP000026739"/>
    </source>
</evidence>
<evidence type="ECO:0000256" key="4">
    <source>
        <dbReference type="ARBA" id="ARBA00022475"/>
    </source>
</evidence>
<accession>A0A059KWG4</accession>
<evidence type="ECO:0000256" key="7">
    <source>
        <dbReference type="ARBA" id="ARBA00022841"/>
    </source>
</evidence>
<evidence type="ECO:0000256" key="2">
    <source>
        <dbReference type="ARBA" id="ARBA00005182"/>
    </source>
</evidence>
<dbReference type="InterPro" id="IPR024194">
    <property type="entry name" value="Ac/AlaTfrase_AlgI/DltB"/>
</dbReference>
<feature type="transmembrane region" description="Helical" evidence="12">
    <location>
        <begin position="6"/>
        <end position="25"/>
    </location>
</feature>
<feature type="transmembrane region" description="Helical" evidence="12">
    <location>
        <begin position="402"/>
        <end position="424"/>
    </location>
</feature>
<proteinExistence type="inferred from homology"/>
<dbReference type="Proteomes" id="UP000026739">
    <property type="component" value="Unassembled WGS sequence"/>
</dbReference>
<evidence type="ECO:0000256" key="11">
    <source>
        <dbReference type="PIRNR" id="PIRNR016636"/>
    </source>
</evidence>
<dbReference type="InterPro" id="IPR051085">
    <property type="entry name" value="MB_O-acyltransferase"/>
</dbReference>
<comment type="pathway">
    <text evidence="2 11">Glycan biosynthesis; alginate biosynthesis.</text>
</comment>
<evidence type="ECO:0000256" key="6">
    <source>
        <dbReference type="ARBA" id="ARBA00022692"/>
    </source>
</evidence>
<evidence type="ECO:0000256" key="9">
    <source>
        <dbReference type="ARBA" id="ARBA00023136"/>
    </source>
</evidence>
<evidence type="ECO:0000256" key="12">
    <source>
        <dbReference type="SAM" id="Phobius"/>
    </source>
</evidence>
<feature type="transmembrane region" description="Helical" evidence="12">
    <location>
        <begin position="190"/>
        <end position="215"/>
    </location>
</feature>